<evidence type="ECO:0000256" key="1">
    <source>
        <dbReference type="SAM" id="MobiDB-lite"/>
    </source>
</evidence>
<gene>
    <name evidence="2" type="ORF">AWB67_06586</name>
</gene>
<comment type="caution">
    <text evidence="2">The sequence shown here is derived from an EMBL/GenBank/DDBJ whole genome shotgun (WGS) entry which is preliminary data.</text>
</comment>
<accession>A0A158KSY2</accession>
<sequence length="335" mass="37552">MQILTQHLIRASPFRASNVKTQRARICPWHRRFGFRTAVSDQCLILLFKYSATEMPYEMHKLHEMLRGSALPWAQAAAAHPRFHQAFYVMHPRHMSAVCRLLVSSHYPGTGREPYPREVQQHTNFAGMSLNRHLESHLESLLNAGTGNTRLSARVDASMANMMPCSLWRLNTIRRRSSRSSRKDHVCERRSSTLGCGLDIISEPAWHPAIYPQSGGLIQGYQSREAAVSERRAASGGSERTMSMRFDKWGMNTSRGPSQLVFDMWPTPAPAMPVRGTRPGCMASIRDDPRPPRHPGLQNNAAPALPVGRPAPPILLDARPDKAPADGHIPRGDHR</sequence>
<feature type="compositionally biased region" description="Basic and acidic residues" evidence="1">
    <location>
        <begin position="318"/>
        <end position="335"/>
    </location>
</feature>
<dbReference type="EMBL" id="FCOL02000113">
    <property type="protein sequence ID" value="SAL84085.1"/>
    <property type="molecule type" value="Genomic_DNA"/>
</dbReference>
<name>A0A158KSY2_9BURK</name>
<evidence type="ECO:0000313" key="2">
    <source>
        <dbReference type="EMBL" id="SAL84085.1"/>
    </source>
</evidence>
<keyword evidence="3" id="KW-1185">Reference proteome</keyword>
<proteinExistence type="predicted"/>
<protein>
    <submittedName>
        <fullName evidence="2">Uncharacterized protein</fullName>
    </submittedName>
</protein>
<dbReference type="Proteomes" id="UP000054925">
    <property type="component" value="Unassembled WGS sequence"/>
</dbReference>
<feature type="region of interest" description="Disordered" evidence="1">
    <location>
        <begin position="281"/>
        <end position="335"/>
    </location>
</feature>
<organism evidence="2 3">
    <name type="scientific">Caballeronia terrestris</name>
    <dbReference type="NCBI Taxonomy" id="1226301"/>
    <lineage>
        <taxon>Bacteria</taxon>
        <taxon>Pseudomonadati</taxon>
        <taxon>Pseudomonadota</taxon>
        <taxon>Betaproteobacteria</taxon>
        <taxon>Burkholderiales</taxon>
        <taxon>Burkholderiaceae</taxon>
        <taxon>Caballeronia</taxon>
    </lineage>
</organism>
<reference evidence="2" key="1">
    <citation type="submission" date="2016-01" db="EMBL/GenBank/DDBJ databases">
        <authorList>
            <person name="Peeters C."/>
        </authorList>
    </citation>
    <scope>NUCLEOTIDE SEQUENCE [LARGE SCALE GENOMIC DNA]</scope>
    <source>
        <strain evidence="2">LMG 22937</strain>
    </source>
</reference>
<dbReference type="AlphaFoldDB" id="A0A158KSY2"/>
<evidence type="ECO:0000313" key="3">
    <source>
        <dbReference type="Proteomes" id="UP000054925"/>
    </source>
</evidence>